<accession>A0A653DVP4</accession>
<dbReference type="GO" id="GO:0005858">
    <property type="term" value="C:axonemal dynein complex"/>
    <property type="evidence" value="ECO:0007669"/>
    <property type="project" value="InterPro"/>
</dbReference>
<dbReference type="Proteomes" id="UP000410492">
    <property type="component" value="Unassembled WGS sequence"/>
</dbReference>
<proteinExistence type="inferred from homology"/>
<keyword evidence="16" id="KW-1185">Reference proteome</keyword>
<dbReference type="GO" id="GO:0060285">
    <property type="term" value="P:cilium-dependent cell motility"/>
    <property type="evidence" value="ECO:0007669"/>
    <property type="project" value="TreeGrafter"/>
</dbReference>
<dbReference type="EMBL" id="CAACVG010014688">
    <property type="protein sequence ID" value="VEN63555.1"/>
    <property type="molecule type" value="Genomic_DNA"/>
</dbReference>
<name>A0A653DVP4_CALMS</name>
<reference evidence="15 16" key="1">
    <citation type="submission" date="2019-01" db="EMBL/GenBank/DDBJ databases">
        <authorList>
            <person name="Sayadi A."/>
        </authorList>
    </citation>
    <scope>NUCLEOTIDE SEQUENCE [LARGE SCALE GENOMIC DNA]</scope>
</reference>
<protein>
    <recommendedName>
        <fullName evidence="10">Dynein regulatory complex subunit 2</fullName>
    </recommendedName>
    <alternativeName>
        <fullName evidence="11">Coiled-coil domain-containing protein 65</fullName>
    </alternativeName>
</protein>
<evidence type="ECO:0000256" key="8">
    <source>
        <dbReference type="ARBA" id="ARBA00037841"/>
    </source>
</evidence>
<evidence type="ECO:0000259" key="14">
    <source>
        <dbReference type="Pfam" id="PF14772"/>
    </source>
</evidence>
<dbReference type="OrthoDB" id="7760980at2759"/>
<keyword evidence="7" id="KW-0966">Cell projection</keyword>
<keyword evidence="4 13" id="KW-0175">Coiled coil</keyword>
<comment type="subcellular location">
    <subcellularLocation>
        <location evidence="1">Cytoplasm</location>
        <location evidence="1">Cytoskeleton</location>
        <location evidence="1">Flagellum axoneme</location>
    </subcellularLocation>
    <subcellularLocation>
        <location evidence="8">Cytoplasm</location>
        <location evidence="8">Cytoskeleton</location>
        <location evidence="8">Flagellum basal body</location>
    </subcellularLocation>
</comment>
<comment type="function">
    <text evidence="12">Component of the nexin-dynein regulatory complex (N-DRC), a key regulator of ciliary/flagellar motility which maintains the alignment and integrity of the distal axoneme and regulates microtubule sliding in motile axonemes. Plays a critical role in the assembly of N-DRC and also stabilizes the assembly of multiple inner dynein arms and radial spokes. Coassembles with DRC1 to form a central scaffold needed for assembly of the N-DRC and its attachment to the outer doublet microtubules.</text>
</comment>
<evidence type="ECO:0000256" key="7">
    <source>
        <dbReference type="ARBA" id="ARBA00023273"/>
    </source>
</evidence>
<feature type="coiled-coil region" evidence="13">
    <location>
        <begin position="81"/>
        <end position="112"/>
    </location>
</feature>
<evidence type="ECO:0000256" key="6">
    <source>
        <dbReference type="ARBA" id="ARBA00023212"/>
    </source>
</evidence>
<evidence type="ECO:0000256" key="10">
    <source>
        <dbReference type="ARBA" id="ARBA00040899"/>
    </source>
</evidence>
<sequence>MSDEERARYLQHRAEIEEEAKRRKEQLIATFMKKKIKREEAFGRLNVAKINQNWHQILRKAKCKEMKEDVEHMRKWIDRIVNHKNKTIAKLMEELEQAEEQYLNNFQSHSKHIDEIIASTSVYRETEIRV</sequence>
<evidence type="ECO:0000256" key="13">
    <source>
        <dbReference type="SAM" id="Coils"/>
    </source>
</evidence>
<evidence type="ECO:0000256" key="4">
    <source>
        <dbReference type="ARBA" id="ARBA00023054"/>
    </source>
</evidence>
<gene>
    <name evidence="15" type="ORF">CALMAC_LOCUS20350</name>
</gene>
<keyword evidence="3" id="KW-0282">Flagellum</keyword>
<evidence type="ECO:0000256" key="2">
    <source>
        <dbReference type="ARBA" id="ARBA00022490"/>
    </source>
</evidence>
<dbReference type="PANTHER" id="PTHR21625">
    <property type="entry name" value="NYD-SP28 PROTEIN"/>
    <property type="match status" value="1"/>
</dbReference>
<evidence type="ECO:0000313" key="16">
    <source>
        <dbReference type="Proteomes" id="UP000410492"/>
    </source>
</evidence>
<keyword evidence="6" id="KW-0206">Cytoskeleton</keyword>
<keyword evidence="2" id="KW-0963">Cytoplasm</keyword>
<dbReference type="PANTHER" id="PTHR21625:SF0">
    <property type="entry name" value="DYNEIN REGULATORY COMPLEX SUBUNIT 2"/>
    <property type="match status" value="1"/>
</dbReference>
<dbReference type="GO" id="GO:0003352">
    <property type="term" value="P:regulation of cilium movement"/>
    <property type="evidence" value="ECO:0007669"/>
    <property type="project" value="TreeGrafter"/>
</dbReference>
<comment type="similarity">
    <text evidence="9">Belongs to the DRC2 family.</text>
</comment>
<evidence type="ECO:0000256" key="3">
    <source>
        <dbReference type="ARBA" id="ARBA00022846"/>
    </source>
</evidence>
<dbReference type="InterPro" id="IPR039505">
    <property type="entry name" value="DRC1/2_N"/>
</dbReference>
<dbReference type="Pfam" id="PF14772">
    <property type="entry name" value="NYD-SP28"/>
    <property type="match status" value="1"/>
</dbReference>
<evidence type="ECO:0000256" key="9">
    <source>
        <dbReference type="ARBA" id="ARBA00038424"/>
    </source>
</evidence>
<organism evidence="15 16">
    <name type="scientific">Callosobruchus maculatus</name>
    <name type="common">Southern cowpea weevil</name>
    <name type="synonym">Pulse bruchid</name>
    <dbReference type="NCBI Taxonomy" id="64391"/>
    <lineage>
        <taxon>Eukaryota</taxon>
        <taxon>Metazoa</taxon>
        <taxon>Ecdysozoa</taxon>
        <taxon>Arthropoda</taxon>
        <taxon>Hexapoda</taxon>
        <taxon>Insecta</taxon>
        <taxon>Pterygota</taxon>
        <taxon>Neoptera</taxon>
        <taxon>Endopterygota</taxon>
        <taxon>Coleoptera</taxon>
        <taxon>Polyphaga</taxon>
        <taxon>Cucujiformia</taxon>
        <taxon>Chrysomeloidea</taxon>
        <taxon>Chrysomelidae</taxon>
        <taxon>Bruchinae</taxon>
        <taxon>Bruchini</taxon>
        <taxon>Callosobruchus</taxon>
    </lineage>
</organism>
<evidence type="ECO:0000256" key="5">
    <source>
        <dbReference type="ARBA" id="ARBA00023069"/>
    </source>
</evidence>
<evidence type="ECO:0000256" key="1">
    <source>
        <dbReference type="ARBA" id="ARBA00004611"/>
    </source>
</evidence>
<evidence type="ECO:0000256" key="12">
    <source>
        <dbReference type="ARBA" id="ARBA00045865"/>
    </source>
</evidence>
<keyword evidence="5" id="KW-0969">Cilium</keyword>
<dbReference type="GO" id="GO:0070286">
    <property type="term" value="P:axonemal dynein complex assembly"/>
    <property type="evidence" value="ECO:0007669"/>
    <property type="project" value="InterPro"/>
</dbReference>
<dbReference type="AlphaFoldDB" id="A0A653DVP4"/>
<evidence type="ECO:0000313" key="15">
    <source>
        <dbReference type="EMBL" id="VEN63555.1"/>
    </source>
</evidence>
<dbReference type="InterPro" id="IPR039750">
    <property type="entry name" value="DRC1/DRC2"/>
</dbReference>
<feature type="domain" description="Dynein regulatory complex protein 1/2 N-terminal" evidence="14">
    <location>
        <begin position="12"/>
        <end position="113"/>
    </location>
</feature>
<evidence type="ECO:0000256" key="11">
    <source>
        <dbReference type="ARBA" id="ARBA00041517"/>
    </source>
</evidence>